<dbReference type="AlphaFoldDB" id="A0A1F6ET42"/>
<proteinExistence type="predicted"/>
<name>A0A1F6ET42_9BACT</name>
<feature type="domain" description="Transcription regulator TrmB N-terminal" evidence="1">
    <location>
        <begin position="7"/>
        <end position="67"/>
    </location>
</feature>
<comment type="caution">
    <text evidence="2">The sequence shown here is derived from an EMBL/GenBank/DDBJ whole genome shotgun (WGS) entry which is preliminary data.</text>
</comment>
<dbReference type="InterPro" id="IPR036388">
    <property type="entry name" value="WH-like_DNA-bd_sf"/>
</dbReference>
<evidence type="ECO:0000313" key="3">
    <source>
        <dbReference type="Proteomes" id="UP000177215"/>
    </source>
</evidence>
<gene>
    <name evidence="2" type="ORF">A3B35_00720</name>
</gene>
<dbReference type="EMBL" id="MFMC01000038">
    <property type="protein sequence ID" value="OGG76806.1"/>
    <property type="molecule type" value="Genomic_DNA"/>
</dbReference>
<dbReference type="Gene3D" id="1.10.10.10">
    <property type="entry name" value="Winged helix-like DNA-binding domain superfamily/Winged helix DNA-binding domain"/>
    <property type="match status" value="1"/>
</dbReference>
<sequence>MKKELVALGFEEKEADIYLACIANERSTPTELAQKTKLKRATVYFYLEKLRGKGLITSEVRGARRYASATSLKPALTQLLQSKKENIDREKDILRSLLSKLGSVRPKNGSSSRVYVLEGEEGARFAVQKILEKKQNVYWLGSFETLLGVLSERNLHRLLTVPRLKQGTISYAMTDKRILKYPQFSNVIGNKRLYRFLEKDFDTPGVLGLFGDTICLLAKDGGKIRVVLIEDQLMHDTVKFLFTHMWAHA</sequence>
<organism evidence="2 3">
    <name type="scientific">Candidatus Kaiserbacteria bacterium RIFCSPLOWO2_01_FULL_54_24</name>
    <dbReference type="NCBI Taxonomy" id="1798515"/>
    <lineage>
        <taxon>Bacteria</taxon>
        <taxon>Candidatus Kaiseribacteriota</taxon>
    </lineage>
</organism>
<dbReference type="SUPFAM" id="SSF46785">
    <property type="entry name" value="Winged helix' DNA-binding domain"/>
    <property type="match status" value="1"/>
</dbReference>
<dbReference type="InterPro" id="IPR002831">
    <property type="entry name" value="Tscrpt_reg_TrmB_N"/>
</dbReference>
<dbReference type="STRING" id="1798515.A3B35_00720"/>
<dbReference type="CDD" id="cd00090">
    <property type="entry name" value="HTH_ARSR"/>
    <property type="match status" value="1"/>
</dbReference>
<dbReference type="InterPro" id="IPR011991">
    <property type="entry name" value="ArsR-like_HTH"/>
</dbReference>
<evidence type="ECO:0000313" key="2">
    <source>
        <dbReference type="EMBL" id="OGG76806.1"/>
    </source>
</evidence>
<reference evidence="2 3" key="1">
    <citation type="journal article" date="2016" name="Nat. Commun.">
        <title>Thousands of microbial genomes shed light on interconnected biogeochemical processes in an aquifer system.</title>
        <authorList>
            <person name="Anantharaman K."/>
            <person name="Brown C.T."/>
            <person name="Hug L.A."/>
            <person name="Sharon I."/>
            <person name="Castelle C.J."/>
            <person name="Probst A.J."/>
            <person name="Thomas B.C."/>
            <person name="Singh A."/>
            <person name="Wilkins M.J."/>
            <person name="Karaoz U."/>
            <person name="Brodie E.L."/>
            <person name="Williams K.H."/>
            <person name="Hubbard S.S."/>
            <person name="Banfield J.F."/>
        </authorList>
    </citation>
    <scope>NUCLEOTIDE SEQUENCE [LARGE SCALE GENOMIC DNA]</scope>
</reference>
<dbReference type="PANTHER" id="PTHR34293:SF1">
    <property type="entry name" value="HTH-TYPE TRANSCRIPTIONAL REGULATOR TRMBL2"/>
    <property type="match status" value="1"/>
</dbReference>
<protein>
    <recommendedName>
        <fullName evidence="1">Transcription regulator TrmB N-terminal domain-containing protein</fullName>
    </recommendedName>
</protein>
<dbReference type="PANTHER" id="PTHR34293">
    <property type="entry name" value="HTH-TYPE TRANSCRIPTIONAL REGULATOR TRMBL2"/>
    <property type="match status" value="1"/>
</dbReference>
<dbReference type="InterPro" id="IPR051797">
    <property type="entry name" value="TrmB-like"/>
</dbReference>
<dbReference type="Proteomes" id="UP000177215">
    <property type="component" value="Unassembled WGS sequence"/>
</dbReference>
<dbReference type="Pfam" id="PF01978">
    <property type="entry name" value="TrmB"/>
    <property type="match status" value="1"/>
</dbReference>
<evidence type="ECO:0000259" key="1">
    <source>
        <dbReference type="Pfam" id="PF01978"/>
    </source>
</evidence>
<dbReference type="InterPro" id="IPR036390">
    <property type="entry name" value="WH_DNA-bd_sf"/>
</dbReference>
<accession>A0A1F6ET42</accession>